<protein>
    <submittedName>
        <fullName evidence="2">Putative secreted protein</fullName>
    </submittedName>
</protein>
<organism evidence="2">
    <name type="scientific">Ixodes ricinus</name>
    <name type="common">Common tick</name>
    <name type="synonym">Acarus ricinus</name>
    <dbReference type="NCBI Taxonomy" id="34613"/>
    <lineage>
        <taxon>Eukaryota</taxon>
        <taxon>Metazoa</taxon>
        <taxon>Ecdysozoa</taxon>
        <taxon>Arthropoda</taxon>
        <taxon>Chelicerata</taxon>
        <taxon>Arachnida</taxon>
        <taxon>Acari</taxon>
        <taxon>Parasitiformes</taxon>
        <taxon>Ixodida</taxon>
        <taxon>Ixodoidea</taxon>
        <taxon>Ixodidae</taxon>
        <taxon>Ixodinae</taxon>
        <taxon>Ixodes</taxon>
    </lineage>
</organism>
<evidence type="ECO:0000313" key="2">
    <source>
        <dbReference type="EMBL" id="MXU92682.1"/>
    </source>
</evidence>
<reference evidence="2" key="1">
    <citation type="submission" date="2019-12" db="EMBL/GenBank/DDBJ databases">
        <title>An insight into the sialome of adult female Ixodes ricinus ticks feeding for 6 days.</title>
        <authorList>
            <person name="Perner J."/>
            <person name="Ribeiro J.M.C."/>
        </authorList>
    </citation>
    <scope>NUCLEOTIDE SEQUENCE</scope>
    <source>
        <strain evidence="2">Semi-engorged</strain>
        <tissue evidence="2">Salivary glands</tissue>
    </source>
</reference>
<feature type="transmembrane region" description="Helical" evidence="1">
    <location>
        <begin position="6"/>
        <end position="27"/>
    </location>
</feature>
<keyword evidence="1" id="KW-1133">Transmembrane helix</keyword>
<keyword evidence="1" id="KW-0812">Transmembrane</keyword>
<keyword evidence="1" id="KW-0472">Membrane</keyword>
<sequence length="136" mass="15758">MAAGFFVLFNIIWWFWSVVRQYGFAFLGVRIALNMFRFCCGCGQQRYRCFFPFGKLCFAIHSPLTLSNGFILSPCTLRCCSFRPPCVRRLAPCFRRLANDGGFRCKPLCSFCCIPPLPSFLRGVLAWRATATFRYW</sequence>
<evidence type="ECO:0000256" key="1">
    <source>
        <dbReference type="SAM" id="Phobius"/>
    </source>
</evidence>
<dbReference type="AlphaFoldDB" id="A0A6B0USL8"/>
<proteinExistence type="predicted"/>
<name>A0A6B0USL8_IXORI</name>
<accession>A0A6B0USL8</accession>
<dbReference type="EMBL" id="GIFC01010599">
    <property type="protein sequence ID" value="MXU92682.1"/>
    <property type="molecule type" value="Transcribed_RNA"/>
</dbReference>